<comment type="caution">
    <text evidence="1">The sequence shown here is derived from an EMBL/GenBank/DDBJ whole genome shotgun (WGS) entry which is preliminary data.</text>
</comment>
<sequence length="119" mass="12959">MNIKAIDVLNFLMEKDPATVVHVDSNAHFAPLPPITGPGAPDFMNLRGNYISVIPDPEQQTLSFIDTIIGMTKYLRRCVGVMPVMGNSKSLLLTDEHGLKLIGCDGIGLYRCLSVANKC</sequence>
<dbReference type="Proteomes" id="UP001457282">
    <property type="component" value="Unassembled WGS sequence"/>
</dbReference>
<dbReference type="InterPro" id="IPR036890">
    <property type="entry name" value="HATPase_C_sf"/>
</dbReference>
<proteinExistence type="predicted"/>
<dbReference type="AlphaFoldDB" id="A0AAW1YN89"/>
<evidence type="ECO:0000313" key="2">
    <source>
        <dbReference type="Proteomes" id="UP001457282"/>
    </source>
</evidence>
<protein>
    <submittedName>
        <fullName evidence="1">Uncharacterized protein</fullName>
    </submittedName>
</protein>
<dbReference type="SUPFAM" id="SSF55874">
    <property type="entry name" value="ATPase domain of HSP90 chaperone/DNA topoisomerase II/histidine kinase"/>
    <property type="match status" value="1"/>
</dbReference>
<evidence type="ECO:0000313" key="1">
    <source>
        <dbReference type="EMBL" id="KAK9950093.1"/>
    </source>
</evidence>
<accession>A0AAW1YN89</accession>
<dbReference type="EMBL" id="JBEDUW010000001">
    <property type="protein sequence ID" value="KAK9950093.1"/>
    <property type="molecule type" value="Genomic_DNA"/>
</dbReference>
<reference evidence="1 2" key="1">
    <citation type="journal article" date="2023" name="G3 (Bethesda)">
        <title>A chromosome-length genome assembly and annotation of blackberry (Rubus argutus, cv. 'Hillquist').</title>
        <authorList>
            <person name="Bruna T."/>
            <person name="Aryal R."/>
            <person name="Dudchenko O."/>
            <person name="Sargent D.J."/>
            <person name="Mead D."/>
            <person name="Buti M."/>
            <person name="Cavallini A."/>
            <person name="Hytonen T."/>
            <person name="Andres J."/>
            <person name="Pham M."/>
            <person name="Weisz D."/>
            <person name="Mascagni F."/>
            <person name="Usai G."/>
            <person name="Natali L."/>
            <person name="Bassil N."/>
            <person name="Fernandez G.E."/>
            <person name="Lomsadze A."/>
            <person name="Armour M."/>
            <person name="Olukolu B."/>
            <person name="Poorten T."/>
            <person name="Britton C."/>
            <person name="Davik J."/>
            <person name="Ashrafi H."/>
            <person name="Aiden E.L."/>
            <person name="Borodovsky M."/>
            <person name="Worthington M."/>
        </authorList>
    </citation>
    <scope>NUCLEOTIDE SEQUENCE [LARGE SCALE GENOMIC DNA]</scope>
    <source>
        <strain evidence="1">PI 553951</strain>
    </source>
</reference>
<keyword evidence="2" id="KW-1185">Reference proteome</keyword>
<gene>
    <name evidence="1" type="ORF">M0R45_005595</name>
</gene>
<name>A0AAW1YN89_RUBAR</name>
<dbReference type="Gene3D" id="3.30.565.10">
    <property type="entry name" value="Histidine kinase-like ATPase, C-terminal domain"/>
    <property type="match status" value="1"/>
</dbReference>
<organism evidence="1 2">
    <name type="scientific">Rubus argutus</name>
    <name type="common">Southern blackberry</name>
    <dbReference type="NCBI Taxonomy" id="59490"/>
    <lineage>
        <taxon>Eukaryota</taxon>
        <taxon>Viridiplantae</taxon>
        <taxon>Streptophyta</taxon>
        <taxon>Embryophyta</taxon>
        <taxon>Tracheophyta</taxon>
        <taxon>Spermatophyta</taxon>
        <taxon>Magnoliopsida</taxon>
        <taxon>eudicotyledons</taxon>
        <taxon>Gunneridae</taxon>
        <taxon>Pentapetalae</taxon>
        <taxon>rosids</taxon>
        <taxon>fabids</taxon>
        <taxon>Rosales</taxon>
        <taxon>Rosaceae</taxon>
        <taxon>Rosoideae</taxon>
        <taxon>Rosoideae incertae sedis</taxon>
        <taxon>Rubus</taxon>
    </lineage>
</organism>